<dbReference type="EMBL" id="MIGC01008247">
    <property type="protein sequence ID" value="PHJ15416.1"/>
    <property type="molecule type" value="Genomic_DNA"/>
</dbReference>
<evidence type="ECO:0000313" key="2">
    <source>
        <dbReference type="EMBL" id="PHJ15416.1"/>
    </source>
</evidence>
<protein>
    <submittedName>
        <fullName evidence="2">Coronin</fullName>
    </submittedName>
</protein>
<evidence type="ECO:0000313" key="3">
    <source>
        <dbReference type="Proteomes" id="UP000221165"/>
    </source>
</evidence>
<keyword evidence="3" id="KW-1185">Reference proteome</keyword>
<comment type="caution">
    <text evidence="2">The sequence shown here is derived from an EMBL/GenBank/DDBJ whole genome shotgun (WGS) entry which is preliminary data.</text>
</comment>
<dbReference type="PANTHER" id="PTHR10856">
    <property type="entry name" value="CORONIN"/>
    <property type="match status" value="1"/>
</dbReference>
<dbReference type="RefSeq" id="XP_067917150.1">
    <property type="nucleotide sequence ID" value="XM_068070874.1"/>
</dbReference>
<reference evidence="2 3" key="1">
    <citation type="journal article" date="2017" name="Int. J. Parasitol.">
        <title>The genome of the protozoan parasite Cystoisospora suis and a reverse vaccinology approach to identify vaccine candidates.</title>
        <authorList>
            <person name="Palmieri N."/>
            <person name="Shrestha A."/>
            <person name="Ruttkowski B."/>
            <person name="Beck T."/>
            <person name="Vogl C."/>
            <person name="Tomley F."/>
            <person name="Blake D.P."/>
            <person name="Joachim A."/>
        </authorList>
    </citation>
    <scope>NUCLEOTIDE SEQUENCE [LARGE SCALE GENOMIC DNA]</scope>
    <source>
        <strain evidence="2 3">Wien I</strain>
    </source>
</reference>
<dbReference type="OrthoDB" id="1850764at2759"/>
<dbReference type="Proteomes" id="UP000221165">
    <property type="component" value="Unassembled WGS sequence"/>
</dbReference>
<gene>
    <name evidence="2" type="ORF">CSUI_010773</name>
</gene>
<proteinExistence type="predicted"/>
<sequence>MCPLLPTLFLLSSLPVRQPSDLCLFSFFSFLFFLDRAVDQMRAEIGRMLKQEDGKTIQPVSFIVPRKNQDIFQADLYPPSPDIEPTMTSADWLAGKTLPLRRRAVKPGDVIVSSHNRRMTIDPAMTGGGGGGGTPPTGGAAAGGGGGADPKEVQRLQSEVESLKAQAAEADKLRRENENLRAKVQKLQSELAEASASSSSASGSSDPALSQKLSALEEELSNERARNAQQEGKLRDLESRFISAKKGENAAVERYKDLEVKYRELKSQMEQAQGTLYRAATLSGLDADMKHELNEMRDFFRDILQHSDEEGE</sequence>
<dbReference type="VEuPathDB" id="ToxoDB:CSUI_010773"/>
<dbReference type="PANTHER" id="PTHR10856:SF20">
    <property type="entry name" value="CORONIN-7"/>
    <property type="match status" value="1"/>
</dbReference>
<dbReference type="SMART" id="SM01167">
    <property type="entry name" value="DUF1900"/>
    <property type="match status" value="1"/>
</dbReference>
<organism evidence="2 3">
    <name type="scientific">Cystoisospora suis</name>
    <dbReference type="NCBI Taxonomy" id="483139"/>
    <lineage>
        <taxon>Eukaryota</taxon>
        <taxon>Sar</taxon>
        <taxon>Alveolata</taxon>
        <taxon>Apicomplexa</taxon>
        <taxon>Conoidasida</taxon>
        <taxon>Coccidia</taxon>
        <taxon>Eucoccidiorida</taxon>
        <taxon>Eimeriorina</taxon>
        <taxon>Sarcocystidae</taxon>
        <taxon>Cystoisospora</taxon>
    </lineage>
</organism>
<name>A0A2C6KGG3_9APIC</name>
<feature type="region of interest" description="Disordered" evidence="1">
    <location>
        <begin position="117"/>
        <end position="174"/>
    </location>
</feature>
<dbReference type="InterPro" id="IPR015505">
    <property type="entry name" value="Coronin"/>
</dbReference>
<evidence type="ECO:0000256" key="1">
    <source>
        <dbReference type="SAM" id="MobiDB-lite"/>
    </source>
</evidence>
<feature type="compositionally biased region" description="Gly residues" evidence="1">
    <location>
        <begin position="126"/>
        <end position="148"/>
    </location>
</feature>
<accession>A0A2C6KGG3</accession>
<dbReference type="Pfam" id="PF16300">
    <property type="entry name" value="WD40_4"/>
    <property type="match status" value="1"/>
</dbReference>
<dbReference type="GeneID" id="94434085"/>
<dbReference type="AlphaFoldDB" id="A0A2C6KGG3"/>
<dbReference type="Gene3D" id="1.10.287.1490">
    <property type="match status" value="1"/>
</dbReference>